<dbReference type="SUPFAM" id="SSF51735">
    <property type="entry name" value="NAD(P)-binding Rossmann-fold domains"/>
    <property type="match status" value="1"/>
</dbReference>
<dbReference type="Pfam" id="PF01507">
    <property type="entry name" value="PAPS_reduct"/>
    <property type="match status" value="1"/>
</dbReference>
<keyword evidence="5 6" id="KW-0411">Iron-sulfur</keyword>
<evidence type="ECO:0000256" key="4">
    <source>
        <dbReference type="ARBA" id="ARBA00023004"/>
    </source>
</evidence>
<dbReference type="InterPro" id="IPR002500">
    <property type="entry name" value="PAPS_reduct_dom"/>
</dbReference>
<accession>A0A5B1M044</accession>
<keyword evidence="6" id="KW-0963">Cytoplasm</keyword>
<evidence type="ECO:0000256" key="3">
    <source>
        <dbReference type="ARBA" id="ARBA00023002"/>
    </source>
</evidence>
<dbReference type="CDD" id="cd23945">
    <property type="entry name" value="PAPS_reductase"/>
    <property type="match status" value="1"/>
</dbReference>
<dbReference type="EC" id="1.8.4.10" evidence="6"/>
<reference evidence="10 11" key="2">
    <citation type="submission" date="2019-09" db="EMBL/GenBank/DDBJ databases">
        <authorList>
            <person name="Jin C."/>
        </authorList>
    </citation>
    <scope>NUCLEOTIDE SEQUENCE [LARGE SCALE GENOMIC DNA]</scope>
    <source>
        <strain evidence="10 11">BN140041</strain>
    </source>
</reference>
<evidence type="ECO:0000256" key="1">
    <source>
        <dbReference type="ARBA" id="ARBA00009732"/>
    </source>
</evidence>
<organism evidence="10 11">
    <name type="scientific">Nocardioides antri</name>
    <dbReference type="NCBI Taxonomy" id="2607659"/>
    <lineage>
        <taxon>Bacteria</taxon>
        <taxon>Bacillati</taxon>
        <taxon>Actinomycetota</taxon>
        <taxon>Actinomycetes</taxon>
        <taxon>Propionibacteriales</taxon>
        <taxon>Nocardioidaceae</taxon>
        <taxon>Nocardioides</taxon>
    </lineage>
</organism>
<dbReference type="AlphaFoldDB" id="A0A5B1M044"/>
<keyword evidence="11" id="KW-1185">Reference proteome</keyword>
<comment type="subcellular location">
    <subcellularLocation>
        <location evidence="6">Cytoplasm</location>
    </subcellularLocation>
</comment>
<evidence type="ECO:0000313" key="11">
    <source>
        <dbReference type="Proteomes" id="UP000324351"/>
    </source>
</evidence>
<dbReference type="PANTHER" id="PTHR46482:SF9">
    <property type="entry name" value="5'-ADENYLYLSULFATE REDUCTASE 1, CHLOROPLASTIC"/>
    <property type="match status" value="1"/>
</dbReference>
<dbReference type="GO" id="GO:0019379">
    <property type="term" value="P:sulfate assimilation, phosphoadenylyl sulfate reduction by phosphoadenylyl-sulfate reductase (thioredoxin)"/>
    <property type="evidence" value="ECO:0007669"/>
    <property type="project" value="UniProtKB-UniRule"/>
</dbReference>
<comment type="similarity">
    <text evidence="1 6">Belongs to the PAPS reductase family. CysH subfamily.</text>
</comment>
<keyword evidence="4 6" id="KW-0408">Iron</keyword>
<sequence length="673" mass="74551">MDYSDALDETLALLRAIERDWSPAVLANAFGPEAMVMTDLIARHGLAIEVVSVDTGRLPEETHALAHSVHRRYGPIVRMLSPDPDEVLAWTSEHGQNGFYGSVELREGCCAVRKVAPLQRALAGKRAWLAGLRREHSATRRDLEVSTWDATNGLQKFHPMLDWTTDQVWSYISDHAVPYNELYDRGYTSIGCAPCTRAISPGEDTRAGRWWWEVDSIKECGIHLNPVTGRFERATAPPLPDNEPAVTQNGRAPGQHDGDPVAAQQEATNDGGDAMRVLILGGDGFCGWPTALHLSAQGYEVAIVDNLSRRKIDIELEVSSLTPIRPMGERLRAWKQVSGKDIAFHDIDVAVNYQRLLDLLEDWRPEAVVHFAEQRAAPYSMKSSRHKRYTVSNNLNATNNLLAAVVESGLDIHVVHLGTMGVYGYGTAGMKIPEGYLQVKVDAGESGLVDQEILYPANPGSIYHMTKTQDQLLFAYYAKNDHVRATDLHQGIVWGTQTKETRLDERLINRFDYDGDYGTVLNRFLMQAAIGYPLTVHGTGGQTRAFIHIQDTVKCIQLAIENPPAKGDRVSVFNQMTETHRVRDLAKMISDRTGVEIALLPNPRNEADENDLHVANDRFLHLGLTPITLSEGLMEEVAEITKKYADRCDREKIPCVSVWSPEAAAAKAGVGAG</sequence>
<comment type="caution">
    <text evidence="10">The sequence shown here is derived from an EMBL/GenBank/DDBJ whole genome shotgun (WGS) entry which is preliminary data.</text>
</comment>
<evidence type="ECO:0000256" key="5">
    <source>
        <dbReference type="ARBA" id="ARBA00023014"/>
    </source>
</evidence>
<dbReference type="Gene3D" id="3.40.50.620">
    <property type="entry name" value="HUPs"/>
    <property type="match status" value="1"/>
</dbReference>
<dbReference type="GO" id="GO:0004604">
    <property type="term" value="F:phosphoadenylyl-sulfate reductase (thioredoxin) activity"/>
    <property type="evidence" value="ECO:0007669"/>
    <property type="project" value="UniProtKB-UniRule"/>
</dbReference>
<feature type="binding site" evidence="6">
    <location>
        <position position="110"/>
    </location>
    <ligand>
        <name>[4Fe-4S] cluster</name>
        <dbReference type="ChEBI" id="CHEBI:49883"/>
    </ligand>
</feature>
<evidence type="ECO:0000256" key="2">
    <source>
        <dbReference type="ARBA" id="ARBA00022723"/>
    </source>
</evidence>
<dbReference type="GO" id="GO:0005737">
    <property type="term" value="C:cytoplasm"/>
    <property type="evidence" value="ECO:0007669"/>
    <property type="project" value="UniProtKB-SubCell"/>
</dbReference>
<dbReference type="EMBL" id="VUJW01000009">
    <property type="protein sequence ID" value="KAA1426292.1"/>
    <property type="molecule type" value="Genomic_DNA"/>
</dbReference>
<proteinExistence type="inferred from homology"/>
<dbReference type="InterPro" id="IPR014729">
    <property type="entry name" value="Rossmann-like_a/b/a_fold"/>
</dbReference>
<reference evidence="10 11" key="1">
    <citation type="submission" date="2019-09" db="EMBL/GenBank/DDBJ databases">
        <title>Nocardioides panacisoli sp. nov., isolated from the soil of a ginseng field.</title>
        <authorList>
            <person name="Cho C."/>
        </authorList>
    </citation>
    <scope>NUCLEOTIDE SEQUENCE [LARGE SCALE GENOMIC DNA]</scope>
    <source>
        <strain evidence="10 11">BN140041</strain>
    </source>
</reference>
<dbReference type="InterPro" id="IPR004511">
    <property type="entry name" value="PAPS/APS_Rdtase"/>
</dbReference>
<evidence type="ECO:0000256" key="6">
    <source>
        <dbReference type="HAMAP-Rule" id="MF_00063"/>
    </source>
</evidence>
<feature type="binding site" evidence="6">
    <location>
        <position position="192"/>
    </location>
    <ligand>
        <name>[4Fe-4S] cluster</name>
        <dbReference type="ChEBI" id="CHEBI:49883"/>
    </ligand>
</feature>
<dbReference type="RefSeq" id="WP_149751368.1">
    <property type="nucleotide sequence ID" value="NZ_VUJW01000009.1"/>
</dbReference>
<dbReference type="InterPro" id="IPR001509">
    <property type="entry name" value="Epimerase_deHydtase"/>
</dbReference>
<dbReference type="NCBIfam" id="NF002537">
    <property type="entry name" value="PRK02090.1"/>
    <property type="match status" value="1"/>
</dbReference>
<dbReference type="HAMAP" id="MF_00063">
    <property type="entry name" value="CysH"/>
    <property type="match status" value="1"/>
</dbReference>
<dbReference type="Proteomes" id="UP000324351">
    <property type="component" value="Unassembled WGS sequence"/>
</dbReference>
<feature type="binding site" evidence="6">
    <location>
        <position position="195"/>
    </location>
    <ligand>
        <name>[4Fe-4S] cluster</name>
        <dbReference type="ChEBI" id="CHEBI:49883"/>
    </ligand>
</feature>
<dbReference type="GO" id="GO:0070814">
    <property type="term" value="P:hydrogen sulfide biosynthetic process"/>
    <property type="evidence" value="ECO:0007669"/>
    <property type="project" value="UniProtKB-UniRule"/>
</dbReference>
<evidence type="ECO:0000259" key="9">
    <source>
        <dbReference type="Pfam" id="PF01507"/>
    </source>
</evidence>
<evidence type="ECO:0000256" key="7">
    <source>
        <dbReference type="SAM" id="MobiDB-lite"/>
    </source>
</evidence>
<dbReference type="Pfam" id="PF01370">
    <property type="entry name" value="Epimerase"/>
    <property type="match status" value="1"/>
</dbReference>
<dbReference type="Gene3D" id="3.90.25.10">
    <property type="entry name" value="UDP-galactose 4-epimerase, domain 1"/>
    <property type="match status" value="1"/>
</dbReference>
<keyword evidence="2 6" id="KW-0479">Metal-binding</keyword>
<gene>
    <name evidence="6" type="primary">cysH</name>
    <name evidence="10" type="ORF">F0U47_15450</name>
</gene>
<comment type="function">
    <text evidence="6">Catalyzes the formation of sulfite from adenosine 5'-phosphosulfate (APS) using thioredoxin as an electron donor.</text>
</comment>
<feature type="region of interest" description="Disordered" evidence="7">
    <location>
        <begin position="234"/>
        <end position="267"/>
    </location>
</feature>
<evidence type="ECO:0000259" key="8">
    <source>
        <dbReference type="Pfam" id="PF01370"/>
    </source>
</evidence>
<comment type="pathway">
    <text evidence="6">Sulfur metabolism; hydrogen sulfide biosynthesis; sulfite from sulfate.</text>
</comment>
<dbReference type="GO" id="GO:0046872">
    <property type="term" value="F:metal ion binding"/>
    <property type="evidence" value="ECO:0007669"/>
    <property type="project" value="UniProtKB-KW"/>
</dbReference>
<keyword evidence="3 6" id="KW-0560">Oxidoreductase</keyword>
<evidence type="ECO:0000313" key="10">
    <source>
        <dbReference type="EMBL" id="KAA1426292.1"/>
    </source>
</evidence>
<comment type="catalytic activity">
    <reaction evidence="6">
        <text>[thioredoxin]-disulfide + sulfite + AMP + 2 H(+) = adenosine 5'-phosphosulfate + [thioredoxin]-dithiol</text>
        <dbReference type="Rhea" id="RHEA:21976"/>
        <dbReference type="Rhea" id="RHEA-COMP:10698"/>
        <dbReference type="Rhea" id="RHEA-COMP:10700"/>
        <dbReference type="ChEBI" id="CHEBI:15378"/>
        <dbReference type="ChEBI" id="CHEBI:17359"/>
        <dbReference type="ChEBI" id="CHEBI:29950"/>
        <dbReference type="ChEBI" id="CHEBI:50058"/>
        <dbReference type="ChEBI" id="CHEBI:58243"/>
        <dbReference type="ChEBI" id="CHEBI:456215"/>
        <dbReference type="EC" id="1.8.4.10"/>
    </reaction>
</comment>
<feature type="domain" description="Phosphoadenosine phosphosulphate reductase" evidence="9">
    <location>
        <begin position="25"/>
        <end position="198"/>
    </location>
</feature>
<dbReference type="GO" id="GO:0043866">
    <property type="term" value="F:adenylyl-sulfate reductase (thioredoxin) activity"/>
    <property type="evidence" value="ECO:0007669"/>
    <property type="project" value="UniProtKB-EC"/>
</dbReference>
<dbReference type="Gene3D" id="3.40.50.720">
    <property type="entry name" value="NAD(P)-binding Rossmann-like Domain"/>
    <property type="match status" value="1"/>
</dbReference>
<feature type="domain" description="NAD-dependent epimerase/dehydratase" evidence="8">
    <location>
        <begin position="277"/>
        <end position="566"/>
    </location>
</feature>
<dbReference type="PANTHER" id="PTHR46482">
    <property type="entry name" value="5'-ADENYLYLSULFATE REDUCTASE 3, CHLOROPLASTIC"/>
    <property type="match status" value="1"/>
</dbReference>
<name>A0A5B1M044_9ACTN</name>
<comment type="cofactor">
    <cofactor evidence="6">
        <name>[4Fe-4S] cluster</name>
        <dbReference type="ChEBI" id="CHEBI:49883"/>
    </cofactor>
    <text evidence="6">Binds 1 [4Fe-4S] cluster per subunit.</text>
</comment>
<feature type="binding site" evidence="6">
    <location>
        <position position="109"/>
    </location>
    <ligand>
        <name>[4Fe-4S] cluster</name>
        <dbReference type="ChEBI" id="CHEBI:49883"/>
    </ligand>
</feature>
<feature type="active site" description="Nucleophile; cysteine thiosulfonate intermediate" evidence="6">
    <location>
        <position position="220"/>
    </location>
</feature>
<dbReference type="GO" id="GO:0051539">
    <property type="term" value="F:4 iron, 4 sulfur cluster binding"/>
    <property type="evidence" value="ECO:0007669"/>
    <property type="project" value="UniProtKB-UniRule"/>
</dbReference>
<dbReference type="SUPFAM" id="SSF52402">
    <property type="entry name" value="Adenine nucleotide alpha hydrolases-like"/>
    <property type="match status" value="1"/>
</dbReference>
<protein>
    <recommendedName>
        <fullName evidence="6">Adenosine 5'-phosphosulfate reductase</fullName>
        <shortName evidence="6">APS reductase</shortName>
        <ecNumber evidence="6">1.8.4.10</ecNumber>
    </recommendedName>
    <alternativeName>
        <fullName evidence="6">5'-adenylylsulfate reductase</fullName>
    </alternativeName>
    <alternativeName>
        <fullName evidence="6">Thioredoxin-dependent 5'-adenylylsulfate reductase</fullName>
    </alternativeName>
</protein>
<dbReference type="InterPro" id="IPR036291">
    <property type="entry name" value="NAD(P)-bd_dom_sf"/>
</dbReference>